<organism evidence="1 2">
    <name type="scientific">Furfurilactobacillus rossiae DSM 15814</name>
    <dbReference type="NCBI Taxonomy" id="1114972"/>
    <lineage>
        <taxon>Bacteria</taxon>
        <taxon>Bacillati</taxon>
        <taxon>Bacillota</taxon>
        <taxon>Bacilli</taxon>
        <taxon>Lactobacillales</taxon>
        <taxon>Lactobacillaceae</taxon>
        <taxon>Furfurilactobacillus</taxon>
    </lineage>
</organism>
<evidence type="ECO:0000313" key="2">
    <source>
        <dbReference type="Proteomes" id="UP000051999"/>
    </source>
</evidence>
<dbReference type="InterPro" id="IPR016181">
    <property type="entry name" value="Acyl_CoA_acyltransferase"/>
</dbReference>
<dbReference type="AlphaFoldDB" id="A0A0R1RJQ6"/>
<dbReference type="PATRIC" id="fig|1114972.6.peg.1626"/>
<protein>
    <recommendedName>
        <fullName evidence="3">N-acetyltransferase domain-containing protein</fullName>
    </recommendedName>
</protein>
<keyword evidence="2" id="KW-1185">Reference proteome</keyword>
<name>A0A0R1RJQ6_9LACO</name>
<dbReference type="EMBL" id="AZFF01000003">
    <property type="protein sequence ID" value="KRL56510.1"/>
    <property type="molecule type" value="Genomic_DNA"/>
</dbReference>
<dbReference type="SUPFAM" id="SSF55729">
    <property type="entry name" value="Acyl-CoA N-acyltransferases (Nat)"/>
    <property type="match status" value="1"/>
</dbReference>
<dbReference type="Proteomes" id="UP000051999">
    <property type="component" value="Unassembled WGS sequence"/>
</dbReference>
<dbReference type="eggNOG" id="COG0456">
    <property type="taxonomic scope" value="Bacteria"/>
</dbReference>
<proteinExistence type="predicted"/>
<evidence type="ECO:0000313" key="1">
    <source>
        <dbReference type="EMBL" id="KRL56510.1"/>
    </source>
</evidence>
<evidence type="ECO:0008006" key="3">
    <source>
        <dbReference type="Google" id="ProtNLM"/>
    </source>
</evidence>
<sequence>MTDSSQPGRVFQNFSKWSFHQQISSIININFQFNFKENLMKITIRNVRPSDLSNIVAFAAADRDDQFKYFANNNPDFTFVAVDENDHPLGFITSWKNQVHPHHQNIRIVLSPRSIPADEVLSGLVSREQARLDELSITLPLIVMYWEPQTRKTAYFEKQGYHIFRKTWMPDLLLDKVPLADTALPDNVTTLREVWQRPTMKRSALTLLREQYERVHQDNPAAHLSIENWARNVDGELPYLDWSLATLVDGEFKALSFVFPGDAESSLDVGWLTDVDDDAHHVIDLLKIQLQLFKRTQLVSIFGELDSTDPVAMKVKQSFSWEPAPAWISLIK</sequence>
<comment type="caution">
    <text evidence="1">The sequence shown here is derived from an EMBL/GenBank/DDBJ whole genome shotgun (WGS) entry which is preliminary data.</text>
</comment>
<reference evidence="1 2" key="1">
    <citation type="journal article" date="2015" name="Genome Announc.">
        <title>Expanding the biotechnology potential of lactobacilli through comparative genomics of 213 strains and associated genera.</title>
        <authorList>
            <person name="Sun Z."/>
            <person name="Harris H.M."/>
            <person name="McCann A."/>
            <person name="Guo C."/>
            <person name="Argimon S."/>
            <person name="Zhang W."/>
            <person name="Yang X."/>
            <person name="Jeffery I.B."/>
            <person name="Cooney J.C."/>
            <person name="Kagawa T.F."/>
            <person name="Liu W."/>
            <person name="Song Y."/>
            <person name="Salvetti E."/>
            <person name="Wrobel A."/>
            <person name="Rasinkangas P."/>
            <person name="Parkhill J."/>
            <person name="Rea M.C."/>
            <person name="O'Sullivan O."/>
            <person name="Ritari J."/>
            <person name="Douillard F.P."/>
            <person name="Paul Ross R."/>
            <person name="Yang R."/>
            <person name="Briner A.E."/>
            <person name="Felis G.E."/>
            <person name="de Vos W.M."/>
            <person name="Barrangou R."/>
            <person name="Klaenhammer T.R."/>
            <person name="Caufield P.W."/>
            <person name="Cui Y."/>
            <person name="Zhang H."/>
            <person name="O'Toole P.W."/>
        </authorList>
    </citation>
    <scope>NUCLEOTIDE SEQUENCE [LARGE SCALE GENOMIC DNA]</scope>
    <source>
        <strain evidence="1 2">DSM 15814</strain>
    </source>
</reference>
<gene>
    <name evidence="1" type="ORF">FD35_GL001598</name>
</gene>
<dbReference type="Gene3D" id="3.40.630.30">
    <property type="match status" value="1"/>
</dbReference>
<accession>A0A0R1RJQ6</accession>